<dbReference type="InterPro" id="IPR047698">
    <property type="entry name" value="ArsF-like"/>
</dbReference>
<dbReference type="RefSeq" id="WP_015691831.1">
    <property type="nucleotide sequence ID" value="NC_016940.1"/>
</dbReference>
<dbReference type="NCBIfam" id="NF040494">
    <property type="entry name" value="nitrored_ArsF"/>
    <property type="match status" value="1"/>
</dbReference>
<gene>
    <name evidence="2" type="ordered locus">SGRA_1460</name>
</gene>
<name>H6L7X4_SAPGL</name>
<evidence type="ECO:0000256" key="1">
    <source>
        <dbReference type="SAM" id="SignalP"/>
    </source>
</evidence>
<keyword evidence="1" id="KW-0732">Signal</keyword>
<reference evidence="2 3" key="1">
    <citation type="journal article" date="2012" name="Stand. Genomic Sci.">
        <title>Complete genome sequencing and analysis of Saprospira grandis str. Lewin, a predatory marine bacterium.</title>
        <authorList>
            <person name="Saw J.H."/>
            <person name="Yuryev A."/>
            <person name="Kanbe M."/>
            <person name="Hou S."/>
            <person name="Young A.G."/>
            <person name="Aizawa S."/>
            <person name="Alam M."/>
        </authorList>
    </citation>
    <scope>NUCLEOTIDE SEQUENCE [LARGE SCALE GENOMIC DNA]</scope>
    <source>
        <strain evidence="2 3">Lewin</strain>
    </source>
</reference>
<evidence type="ECO:0008006" key="4">
    <source>
        <dbReference type="Google" id="ProtNLM"/>
    </source>
</evidence>
<evidence type="ECO:0000313" key="3">
    <source>
        <dbReference type="Proteomes" id="UP000007519"/>
    </source>
</evidence>
<organism evidence="2 3">
    <name type="scientific">Saprospira grandis (strain Lewin)</name>
    <dbReference type="NCBI Taxonomy" id="984262"/>
    <lineage>
        <taxon>Bacteria</taxon>
        <taxon>Pseudomonadati</taxon>
        <taxon>Bacteroidota</taxon>
        <taxon>Saprospiria</taxon>
        <taxon>Saprospirales</taxon>
        <taxon>Saprospiraceae</taxon>
        <taxon>Saprospira</taxon>
    </lineage>
</organism>
<proteinExistence type="predicted"/>
<dbReference type="STRING" id="984262.SGRA_1460"/>
<protein>
    <recommendedName>
        <fullName evidence="4">Lipoprotein</fullName>
    </recommendedName>
</protein>
<dbReference type="EMBL" id="CP002831">
    <property type="protein sequence ID" value="AFC24195.1"/>
    <property type="molecule type" value="Genomic_DNA"/>
</dbReference>
<sequence length="162" mass="18322">MKLLSLSIPFFLIVLFASACGEATPPAEIPQTVQAAIPPTIEEAERPPYHLLLLETYTKRRCKTCNTIEARTKKVLAEHFAQELQEYKLVYQFMSVEEADNYELAKKFEASGTGLYLQTVTPTTEHILDLTDFAFSSATKDDSQFEDELKLEIEKALNQLAQ</sequence>
<dbReference type="AlphaFoldDB" id="H6L7X4"/>
<feature type="signal peptide" evidence="1">
    <location>
        <begin position="1"/>
        <end position="19"/>
    </location>
</feature>
<accession>H6L7X4</accession>
<dbReference type="OrthoDB" id="5524063at2"/>
<dbReference type="HOGENOM" id="CLU_1634217_0_0_10"/>
<keyword evidence="3" id="KW-1185">Reference proteome</keyword>
<evidence type="ECO:0000313" key="2">
    <source>
        <dbReference type="EMBL" id="AFC24195.1"/>
    </source>
</evidence>
<dbReference type="KEGG" id="sgn:SGRA_1460"/>
<feature type="chain" id="PRO_5003604937" description="Lipoprotein" evidence="1">
    <location>
        <begin position="20"/>
        <end position="162"/>
    </location>
</feature>
<dbReference type="PROSITE" id="PS51257">
    <property type="entry name" value="PROKAR_LIPOPROTEIN"/>
    <property type="match status" value="1"/>
</dbReference>
<dbReference type="Proteomes" id="UP000007519">
    <property type="component" value="Chromosome"/>
</dbReference>